<evidence type="ECO:0000313" key="3">
    <source>
        <dbReference type="EMBL" id="AEU35627.1"/>
    </source>
</evidence>
<dbReference type="HOGENOM" id="CLU_2206314_0_0_0"/>
<dbReference type="NCBIfam" id="TIGR01552">
    <property type="entry name" value="phd_fam"/>
    <property type="match status" value="1"/>
</dbReference>
<dbReference type="Proteomes" id="UP000007113">
    <property type="component" value="Chromosome"/>
</dbReference>
<dbReference type="InterPro" id="IPR006442">
    <property type="entry name" value="Antitoxin_Phd/YefM"/>
</dbReference>
<dbReference type="SUPFAM" id="SSF143120">
    <property type="entry name" value="YefM-like"/>
    <property type="match status" value="1"/>
</dbReference>
<comment type="function">
    <text evidence="2">Antitoxin component of a type II toxin-antitoxin (TA) system.</text>
</comment>
<dbReference type="OrthoDB" id="9800503at2"/>
<gene>
    <name evidence="3" type="ordered locus">AciX8_1284</name>
</gene>
<dbReference type="KEGG" id="gma:AciX8_1284"/>
<name>G8NYX5_GRAMM</name>
<accession>G8NYX5</accession>
<dbReference type="Pfam" id="PF02604">
    <property type="entry name" value="PhdYeFM_antitox"/>
    <property type="match status" value="1"/>
</dbReference>
<reference evidence="3 4" key="1">
    <citation type="submission" date="2011-11" db="EMBL/GenBank/DDBJ databases">
        <title>Complete sequence of Granulicella mallensis MP5ACTX8.</title>
        <authorList>
            <consortium name="US DOE Joint Genome Institute"/>
            <person name="Lucas S."/>
            <person name="Copeland A."/>
            <person name="Lapidus A."/>
            <person name="Cheng J.-F."/>
            <person name="Goodwin L."/>
            <person name="Pitluck S."/>
            <person name="Peters L."/>
            <person name="Lu M."/>
            <person name="Detter J.C."/>
            <person name="Han C."/>
            <person name="Tapia R."/>
            <person name="Land M."/>
            <person name="Hauser L."/>
            <person name="Kyrpides N."/>
            <person name="Ivanova N."/>
            <person name="Mikhailova N."/>
            <person name="Pagani I."/>
            <person name="Rawat S."/>
            <person name="Mannisto M."/>
            <person name="Haggblom M."/>
            <person name="Woyke T."/>
        </authorList>
    </citation>
    <scope>NUCLEOTIDE SEQUENCE [LARGE SCALE GENOMIC DNA]</scope>
    <source>
        <strain evidence="4">ATCC BAA-1857 / DSM 23137 / MP5ACTX8</strain>
    </source>
</reference>
<dbReference type="Gene3D" id="3.40.1620.10">
    <property type="entry name" value="YefM-like domain"/>
    <property type="match status" value="1"/>
</dbReference>
<dbReference type="eggNOG" id="COG4118">
    <property type="taxonomic scope" value="Bacteria"/>
</dbReference>
<keyword evidence="4" id="KW-1185">Reference proteome</keyword>
<dbReference type="STRING" id="682795.AciX8_1284"/>
<organism evidence="3 4">
    <name type="scientific">Granulicella mallensis (strain ATCC BAA-1857 / DSM 23137 / MP5ACTX8)</name>
    <dbReference type="NCBI Taxonomy" id="682795"/>
    <lineage>
        <taxon>Bacteria</taxon>
        <taxon>Pseudomonadati</taxon>
        <taxon>Acidobacteriota</taxon>
        <taxon>Terriglobia</taxon>
        <taxon>Terriglobales</taxon>
        <taxon>Acidobacteriaceae</taxon>
        <taxon>Granulicella</taxon>
    </lineage>
</organism>
<evidence type="ECO:0000313" key="4">
    <source>
        <dbReference type="Proteomes" id="UP000007113"/>
    </source>
</evidence>
<dbReference type="RefSeq" id="WP_014264507.1">
    <property type="nucleotide sequence ID" value="NC_016631.1"/>
</dbReference>
<dbReference type="AlphaFoldDB" id="G8NYX5"/>
<evidence type="ECO:0000256" key="2">
    <source>
        <dbReference type="RuleBase" id="RU362080"/>
    </source>
</evidence>
<comment type="similarity">
    <text evidence="1 2">Belongs to the phD/YefM antitoxin family.</text>
</comment>
<sequence length="107" mass="11489">MATLPKHLPHTPPAKLVSRKLKVAGRVPVLNRSASVAQAKANLSSLLKSVETDRTEITLMRRGVPVAKIVPLTEATPVSGYGWMRGTVHEQGDIVGPTGEEWTVGNE</sequence>
<proteinExistence type="inferred from homology"/>
<dbReference type="EMBL" id="CP003130">
    <property type="protein sequence ID" value="AEU35627.1"/>
    <property type="molecule type" value="Genomic_DNA"/>
</dbReference>
<evidence type="ECO:0000256" key="1">
    <source>
        <dbReference type="ARBA" id="ARBA00009981"/>
    </source>
</evidence>
<dbReference type="InterPro" id="IPR036165">
    <property type="entry name" value="YefM-like_sf"/>
</dbReference>
<protein>
    <recommendedName>
        <fullName evidence="2">Antitoxin</fullName>
    </recommendedName>
</protein>